<evidence type="ECO:0000313" key="3">
    <source>
        <dbReference type="Proteomes" id="UP000431269"/>
    </source>
</evidence>
<dbReference type="AlphaFoldDB" id="A0A6I6MMT2"/>
<protein>
    <submittedName>
        <fullName evidence="2">Uncharacterized protein</fullName>
    </submittedName>
</protein>
<organism evidence="2 3">
    <name type="scientific">Terricaulis silvestris</name>
    <dbReference type="NCBI Taxonomy" id="2686094"/>
    <lineage>
        <taxon>Bacteria</taxon>
        <taxon>Pseudomonadati</taxon>
        <taxon>Pseudomonadota</taxon>
        <taxon>Alphaproteobacteria</taxon>
        <taxon>Caulobacterales</taxon>
        <taxon>Caulobacteraceae</taxon>
        <taxon>Terricaulis</taxon>
    </lineage>
</organism>
<dbReference type="EMBL" id="CP047045">
    <property type="protein sequence ID" value="QGZ95361.1"/>
    <property type="molecule type" value="Genomic_DNA"/>
</dbReference>
<feature type="signal peptide" evidence="1">
    <location>
        <begin position="1"/>
        <end position="19"/>
    </location>
</feature>
<dbReference type="Proteomes" id="UP000431269">
    <property type="component" value="Chromosome"/>
</dbReference>
<evidence type="ECO:0000256" key="1">
    <source>
        <dbReference type="SAM" id="SignalP"/>
    </source>
</evidence>
<name>A0A6I6MMT2_9CAUL</name>
<dbReference type="KEGG" id="tsv:DSM104635_02210"/>
<dbReference type="RefSeq" id="WP_158766226.1">
    <property type="nucleotide sequence ID" value="NZ_CP047045.1"/>
</dbReference>
<reference evidence="3" key="1">
    <citation type="submission" date="2019-12" db="EMBL/GenBank/DDBJ databases">
        <title>Complete genome of Terracaulis silvestris 0127_4.</title>
        <authorList>
            <person name="Vieira S."/>
            <person name="Riedel T."/>
            <person name="Sproer C."/>
            <person name="Pascual J."/>
            <person name="Boedeker C."/>
            <person name="Overmann J."/>
        </authorList>
    </citation>
    <scope>NUCLEOTIDE SEQUENCE [LARGE SCALE GENOMIC DNA]</scope>
    <source>
        <strain evidence="3">0127_4</strain>
    </source>
</reference>
<keyword evidence="3" id="KW-1185">Reference proteome</keyword>
<feature type="chain" id="PRO_5026115691" evidence="1">
    <location>
        <begin position="20"/>
        <end position="171"/>
    </location>
</feature>
<sequence>MKLAPLLAALALIALPASAQTRVVTPQDMRASQALAALWRPLPIMTAEAADTACRGAEAEIEALEAALPPVLTPESLARVRALRGLLVIPTAEPSMSYFFPDRSMTWFASGLGAVALIDEGDGFIGVRDAAGTDIAIQYGQAGGRPMIRVQPPQGEIQTFVGCAQTSPAQN</sequence>
<keyword evidence="1" id="KW-0732">Signal</keyword>
<accession>A0A6I6MMT2</accession>
<proteinExistence type="predicted"/>
<gene>
    <name evidence="2" type="ORF">DSM104635_02210</name>
</gene>
<evidence type="ECO:0000313" key="2">
    <source>
        <dbReference type="EMBL" id="QGZ95361.1"/>
    </source>
</evidence>